<evidence type="ECO:0000256" key="7">
    <source>
        <dbReference type="ARBA" id="ARBA00023186"/>
    </source>
</evidence>
<keyword evidence="6 12" id="KW-0472">Membrane</keyword>
<dbReference type="Pfam" id="PF13623">
    <property type="entry name" value="SurA_N_2"/>
    <property type="match status" value="1"/>
</dbReference>
<dbReference type="SUPFAM" id="SSF54534">
    <property type="entry name" value="FKBP-like"/>
    <property type="match status" value="1"/>
</dbReference>
<comment type="similarity">
    <text evidence="8">Belongs to the PpiD chaperone family.</text>
</comment>
<reference evidence="15" key="1">
    <citation type="submission" date="2018-05" db="EMBL/GenBank/DDBJ databases">
        <authorList>
            <person name="Nie L."/>
        </authorList>
    </citation>
    <scope>NUCLEOTIDE SEQUENCE [LARGE SCALE GENOMIC DNA]</scope>
    <source>
        <strain evidence="15">NL</strain>
    </source>
</reference>
<keyword evidence="7" id="KW-0143">Chaperone</keyword>
<evidence type="ECO:0000256" key="4">
    <source>
        <dbReference type="ARBA" id="ARBA00022692"/>
    </source>
</evidence>
<evidence type="ECO:0000256" key="6">
    <source>
        <dbReference type="ARBA" id="ARBA00023136"/>
    </source>
</evidence>
<evidence type="ECO:0000313" key="14">
    <source>
        <dbReference type="EMBL" id="RAK64498.1"/>
    </source>
</evidence>
<keyword evidence="11" id="KW-0697">Rotamase</keyword>
<dbReference type="GO" id="GO:0003755">
    <property type="term" value="F:peptidyl-prolyl cis-trans isomerase activity"/>
    <property type="evidence" value="ECO:0007669"/>
    <property type="project" value="UniProtKB-KW"/>
</dbReference>
<evidence type="ECO:0000256" key="1">
    <source>
        <dbReference type="ARBA" id="ARBA00004382"/>
    </source>
</evidence>
<organism evidence="14 15">
    <name type="scientific">Hymenobacter edaphi</name>
    <dbReference type="NCBI Taxonomy" id="2211146"/>
    <lineage>
        <taxon>Bacteria</taxon>
        <taxon>Pseudomonadati</taxon>
        <taxon>Bacteroidota</taxon>
        <taxon>Cytophagia</taxon>
        <taxon>Cytophagales</taxon>
        <taxon>Hymenobacteraceae</taxon>
        <taxon>Hymenobacter</taxon>
    </lineage>
</organism>
<evidence type="ECO:0000256" key="10">
    <source>
        <dbReference type="ARBA" id="ARBA00042775"/>
    </source>
</evidence>
<dbReference type="InterPro" id="IPR046357">
    <property type="entry name" value="PPIase_dom_sf"/>
</dbReference>
<keyword evidence="15" id="KW-1185">Reference proteome</keyword>
<evidence type="ECO:0000256" key="3">
    <source>
        <dbReference type="ARBA" id="ARBA00022519"/>
    </source>
</evidence>
<proteinExistence type="inferred from homology"/>
<dbReference type="InterPro" id="IPR000297">
    <property type="entry name" value="PPIase_PpiC"/>
</dbReference>
<evidence type="ECO:0000256" key="9">
    <source>
        <dbReference type="ARBA" id="ARBA00040743"/>
    </source>
</evidence>
<keyword evidence="5 12" id="KW-1133">Transmembrane helix</keyword>
<dbReference type="GO" id="GO:0005886">
    <property type="term" value="C:plasma membrane"/>
    <property type="evidence" value="ECO:0007669"/>
    <property type="project" value="UniProtKB-SubCell"/>
</dbReference>
<keyword evidence="3" id="KW-0997">Cell inner membrane</keyword>
<gene>
    <name evidence="14" type="ORF">DLM85_17525</name>
</gene>
<evidence type="ECO:0000256" key="11">
    <source>
        <dbReference type="PROSITE-ProRule" id="PRU00278"/>
    </source>
</evidence>
<dbReference type="OrthoDB" id="9812372at2"/>
<evidence type="ECO:0000256" key="12">
    <source>
        <dbReference type="SAM" id="Phobius"/>
    </source>
</evidence>
<dbReference type="PROSITE" id="PS50198">
    <property type="entry name" value="PPIC_PPIASE_2"/>
    <property type="match status" value="1"/>
</dbReference>
<name>A0A328BHD4_9BACT</name>
<evidence type="ECO:0000313" key="15">
    <source>
        <dbReference type="Proteomes" id="UP000248553"/>
    </source>
</evidence>
<dbReference type="Proteomes" id="UP000248553">
    <property type="component" value="Unassembled WGS sequence"/>
</dbReference>
<dbReference type="EMBL" id="QHKM01000006">
    <property type="protein sequence ID" value="RAK64498.1"/>
    <property type="molecule type" value="Genomic_DNA"/>
</dbReference>
<dbReference type="Gene3D" id="3.10.50.40">
    <property type="match status" value="2"/>
</dbReference>
<protein>
    <recommendedName>
        <fullName evidence="9">Periplasmic chaperone PpiD</fullName>
    </recommendedName>
    <alternativeName>
        <fullName evidence="10">Periplasmic folding chaperone</fullName>
    </alternativeName>
</protein>
<evidence type="ECO:0000259" key="13">
    <source>
        <dbReference type="PROSITE" id="PS50198"/>
    </source>
</evidence>
<keyword evidence="11 14" id="KW-0413">Isomerase</keyword>
<evidence type="ECO:0000256" key="5">
    <source>
        <dbReference type="ARBA" id="ARBA00022989"/>
    </source>
</evidence>
<keyword evidence="2" id="KW-1003">Cell membrane</keyword>
<comment type="caution">
    <text evidence="14">The sequence shown here is derived from an EMBL/GenBank/DDBJ whole genome shotgun (WGS) entry which is preliminary data.</text>
</comment>
<evidence type="ECO:0000256" key="2">
    <source>
        <dbReference type="ARBA" id="ARBA00022475"/>
    </source>
</evidence>
<dbReference type="InterPro" id="IPR052029">
    <property type="entry name" value="PpiD_chaperone"/>
</dbReference>
<dbReference type="AlphaFoldDB" id="A0A328BHD4"/>
<comment type="subcellular location">
    <subcellularLocation>
        <location evidence="1">Cell inner membrane</location>
        <topology evidence="1">Single-pass type II membrane protein</topology>
        <orientation evidence="1">Periplasmic side</orientation>
    </subcellularLocation>
</comment>
<dbReference type="InterPro" id="IPR027304">
    <property type="entry name" value="Trigger_fact/SurA_dom_sf"/>
</dbReference>
<dbReference type="Pfam" id="PF13616">
    <property type="entry name" value="Rotamase_3"/>
    <property type="match status" value="1"/>
</dbReference>
<dbReference type="PANTHER" id="PTHR47529">
    <property type="entry name" value="PEPTIDYL-PROLYL CIS-TRANS ISOMERASE D"/>
    <property type="match status" value="1"/>
</dbReference>
<feature type="domain" description="PpiC" evidence="13">
    <location>
        <begin position="343"/>
        <end position="444"/>
    </location>
</feature>
<feature type="transmembrane region" description="Helical" evidence="12">
    <location>
        <begin position="12"/>
        <end position="32"/>
    </location>
</feature>
<dbReference type="SUPFAM" id="SSF109998">
    <property type="entry name" value="Triger factor/SurA peptide-binding domain-like"/>
    <property type="match status" value="1"/>
</dbReference>
<accession>A0A328BHD4</accession>
<sequence length="702" mass="76514">MALINTIREKSGWAVGTVAVGMLLFIVGGDLIGGNNRLFNRQDTTVGEVNGDDISIEEFNAAVEQAKGSYVAQNGRQPSEQELQGIRDQAWNQIVFKRAFQPQFDKLGLKVTDEELTDMVQGKNIHPTIKQAFTDPQTGQFDRAKVIEYLRNLDKMPPQQQVAWYTFEQNLPQDRMGSKYYALLKNTEYVTTAEAQRFDAAQQTKANVRYLFVPYFSISDSAVKVSDPQLQEYITRHQSRYKVQDGRDLEYVVVPVTPSKEDSAAVRQTVDQLTTQFRTAPNDSLFVRLNSDQPYNGRFLSPADLPEKLRQQAPLQPGQVYGPFAENGTYSIYKVMGAKAGAAQAARASHILIKPEGTTPEADAAAKAKAQGILNQIKAGADFAAMARQHGTDGTAPQGGDLGWFSSGRMVPEFEKAVFGASSAGLLPTLTKTSFGYHIIKVTAAKTNQTYQVATVTKNITPSDATNEAAYQRAQDLKAKATDLESFRKAVAADKTLQKQEAKGVDKSSANLGSLPNAREAVRWAFNKDTEIGAVSDVFTVNDQYVVAVLTGTRKEGTADVAAVKPEVSTYVRNEEKAKQIMAKLKGNTLEAMAAAYGPNAQVKDANDLVLGQGVIPGVGSEPVAVGTAFGLKPNQMSAPIQGEQGVLVMQLVSKTEPAAPSQDLKAVRTQLQSTRGNRSSGSIYEAVRKQAEVKDERVRFF</sequence>
<dbReference type="PANTHER" id="PTHR47529:SF1">
    <property type="entry name" value="PERIPLASMIC CHAPERONE PPID"/>
    <property type="match status" value="1"/>
</dbReference>
<evidence type="ECO:0000256" key="8">
    <source>
        <dbReference type="ARBA" id="ARBA00038408"/>
    </source>
</evidence>
<keyword evidence="4 12" id="KW-0812">Transmembrane</keyword>
<dbReference type="RefSeq" id="WP_111479427.1">
    <property type="nucleotide sequence ID" value="NZ_QHKM01000006.1"/>
</dbReference>